<reference evidence="11 12" key="1">
    <citation type="submission" date="2020-12" db="EMBL/GenBank/DDBJ databases">
        <title>De novo assembly of Tibetan sheep genome.</title>
        <authorList>
            <person name="Li X."/>
        </authorList>
    </citation>
    <scope>NUCLEOTIDE SEQUENCE [LARGE SCALE GENOMIC DNA]</scope>
    <source>
        <tissue evidence="11">Heart</tissue>
    </source>
</reference>
<accession>A0A836D3N8</accession>
<dbReference type="Proteomes" id="UP000664991">
    <property type="component" value="Unassembled WGS sequence"/>
</dbReference>
<dbReference type="InterPro" id="IPR018499">
    <property type="entry name" value="Tetraspanin/Peripherin"/>
</dbReference>
<dbReference type="PANTHER" id="PTHR19282">
    <property type="entry name" value="TETRASPANIN"/>
    <property type="match status" value="1"/>
</dbReference>
<keyword evidence="5 10" id="KW-1133">Transmembrane helix</keyword>
<evidence type="ECO:0000256" key="5">
    <source>
        <dbReference type="ARBA" id="ARBA00022989"/>
    </source>
</evidence>
<dbReference type="SUPFAM" id="SSF48652">
    <property type="entry name" value="Tetraspanin"/>
    <property type="match status" value="1"/>
</dbReference>
<proteinExistence type="inferred from homology"/>
<keyword evidence="4 10" id="KW-0812">Transmembrane</keyword>
<keyword evidence="7" id="KW-0325">Glycoprotein</keyword>
<evidence type="ECO:0000256" key="6">
    <source>
        <dbReference type="ARBA" id="ARBA00023136"/>
    </source>
</evidence>
<evidence type="ECO:0000256" key="2">
    <source>
        <dbReference type="ARBA" id="ARBA00006840"/>
    </source>
</evidence>
<dbReference type="PANTHER" id="PTHR19282:SF380">
    <property type="entry name" value="TETRASPANIN-8"/>
    <property type="match status" value="1"/>
</dbReference>
<dbReference type="Pfam" id="PF00335">
    <property type="entry name" value="Tetraspanin"/>
    <property type="match status" value="1"/>
</dbReference>
<organism evidence="11 12">
    <name type="scientific">Ovis aries</name>
    <name type="common">Sheep</name>
    <dbReference type="NCBI Taxonomy" id="9940"/>
    <lineage>
        <taxon>Eukaryota</taxon>
        <taxon>Metazoa</taxon>
        <taxon>Chordata</taxon>
        <taxon>Craniata</taxon>
        <taxon>Vertebrata</taxon>
        <taxon>Euteleostomi</taxon>
        <taxon>Mammalia</taxon>
        <taxon>Eutheria</taxon>
        <taxon>Laurasiatheria</taxon>
        <taxon>Artiodactyla</taxon>
        <taxon>Ruminantia</taxon>
        <taxon>Pecora</taxon>
        <taxon>Bovidae</taxon>
        <taxon>Caprinae</taxon>
        <taxon>Ovis</taxon>
    </lineage>
</organism>
<feature type="transmembrane region" description="Helical" evidence="10">
    <location>
        <begin position="137"/>
        <end position="158"/>
    </location>
</feature>
<dbReference type="PRINTS" id="PR00259">
    <property type="entry name" value="TMFOUR"/>
</dbReference>
<dbReference type="EMBL" id="JAEMGP010000003">
    <property type="protein sequence ID" value="KAG5211791.1"/>
    <property type="molecule type" value="Genomic_DNA"/>
</dbReference>
<keyword evidence="6 10" id="KW-0472">Membrane</keyword>
<evidence type="ECO:0000256" key="9">
    <source>
        <dbReference type="ARBA" id="ARBA00072053"/>
    </source>
</evidence>
<evidence type="ECO:0000313" key="12">
    <source>
        <dbReference type="Proteomes" id="UP000664991"/>
    </source>
</evidence>
<evidence type="ECO:0000256" key="4">
    <source>
        <dbReference type="ARBA" id="ARBA00022692"/>
    </source>
</evidence>
<dbReference type="GO" id="GO:0005886">
    <property type="term" value="C:plasma membrane"/>
    <property type="evidence" value="ECO:0007669"/>
    <property type="project" value="UniProtKB-SubCell"/>
</dbReference>
<dbReference type="Gene3D" id="1.10.1450.10">
    <property type="entry name" value="Tetraspanin"/>
    <property type="match status" value="1"/>
</dbReference>
<evidence type="ECO:0000256" key="1">
    <source>
        <dbReference type="ARBA" id="ARBA00004651"/>
    </source>
</evidence>
<sequence>MDLLEEKSVPFQVSWFDSPTAVDGELGADIPAWSPSEALMAMYLMKDKLAEDLYEPKVSSVMKRSRLHSIISKCWCHQVVSGATVGAILLPYKLLTYILLAQQKLCGAIILSVAISIRAGKIGQEIFTPGDANLSPFIAVNILIFVGAVIMILGFLGCCGAMKENQFMMILFFIGLLMILLLQVAAGILATARKSKAEQALNKTLLMNARLLSSTNENERVFQKAFSELQEELKCCGLVNGASDWGSNFRHYYKTCECPRESDSCIKYSGKTIYKQSCYASISHMFSKHLFIVTALAFGLAAIESKLKEGNLEILAWYVHRDQMADSQRSYKYVNFKTIGELIILKFSLILVNSGAAVQANTTAEIHPLKGLCTQLCECQGEMLFSHHVYGFLHCKVVTLELSAAKLTHVKKSVRKKGTLRDNKVSNGLYYEDANYLIQLLFGWPPLKEVPHAPGHLGFSPACYFVIATVESDIHFSFSSFDLGTCCLLDMFYISPLALSALIALESYPHGDIACPTDVPSEFVSMKARELLQSIILSTAKSLAPASLSPFSVNIKSN</sequence>
<dbReference type="AlphaFoldDB" id="A0A836D3N8"/>
<protein>
    <recommendedName>
        <fullName evidence="9">Tetraspanin-8</fullName>
    </recommendedName>
</protein>
<evidence type="ECO:0000256" key="3">
    <source>
        <dbReference type="ARBA" id="ARBA00022475"/>
    </source>
</evidence>
<name>A0A836D3N8_SHEEP</name>
<comment type="subunit">
    <text evidence="8">Forms homooligomers. Interacts with MEP1B. Interacts with integrin alpha3/ITGA3. Interacts with RICTOR and MTOR. Interacts with ADAM17. Interacts with ECE1.</text>
</comment>
<dbReference type="InterPro" id="IPR018503">
    <property type="entry name" value="Tetraspanin_CS"/>
</dbReference>
<evidence type="ECO:0000256" key="7">
    <source>
        <dbReference type="ARBA" id="ARBA00023180"/>
    </source>
</evidence>
<evidence type="ECO:0000256" key="10">
    <source>
        <dbReference type="SAM" id="Phobius"/>
    </source>
</evidence>
<feature type="transmembrane region" description="Helical" evidence="10">
    <location>
        <begin position="170"/>
        <end position="192"/>
    </location>
</feature>
<gene>
    <name evidence="11" type="ORF">JEQ12_014220</name>
</gene>
<dbReference type="InterPro" id="IPR008952">
    <property type="entry name" value="Tetraspanin_EC2_sf"/>
</dbReference>
<evidence type="ECO:0000256" key="8">
    <source>
        <dbReference type="ARBA" id="ARBA00064353"/>
    </source>
</evidence>
<evidence type="ECO:0000313" key="11">
    <source>
        <dbReference type="EMBL" id="KAG5211791.1"/>
    </source>
</evidence>
<comment type="caution">
    <text evidence="11">The sequence shown here is derived from an EMBL/GenBank/DDBJ whole genome shotgun (WGS) entry which is preliminary data.</text>
</comment>
<dbReference type="FunFam" id="1.10.1450.10:FF:000031">
    <property type="entry name" value="Tetraspanin"/>
    <property type="match status" value="1"/>
</dbReference>
<comment type="similarity">
    <text evidence="2">Belongs to the tetraspanin (TM4SF) family.</text>
</comment>
<keyword evidence="3" id="KW-1003">Cell membrane</keyword>
<comment type="subcellular location">
    <subcellularLocation>
        <location evidence="1">Cell membrane</location>
        <topology evidence="1">Multi-pass membrane protein</topology>
    </subcellularLocation>
</comment>
<dbReference type="PROSITE" id="PS00421">
    <property type="entry name" value="TM4_1"/>
    <property type="match status" value="1"/>
</dbReference>